<dbReference type="EMBL" id="HBIJ01004186">
    <property type="protein sequence ID" value="CAE0362235.1"/>
    <property type="molecule type" value="Transcribed_RNA"/>
</dbReference>
<keyword evidence="2" id="KW-0812">Transmembrane</keyword>
<reference evidence="4" key="1">
    <citation type="submission" date="2021-01" db="EMBL/GenBank/DDBJ databases">
        <authorList>
            <person name="Corre E."/>
            <person name="Pelletier E."/>
            <person name="Niang G."/>
            <person name="Scheremetjew M."/>
            <person name="Finn R."/>
            <person name="Kale V."/>
            <person name="Holt S."/>
            <person name="Cochrane G."/>
            <person name="Meng A."/>
            <person name="Brown T."/>
            <person name="Cohen L."/>
        </authorList>
    </citation>
    <scope>NUCLEOTIDE SEQUENCE</scope>
    <source>
        <strain evidence="4">CCMP1510</strain>
    </source>
</reference>
<evidence type="ECO:0000256" key="2">
    <source>
        <dbReference type="SAM" id="Phobius"/>
    </source>
</evidence>
<evidence type="ECO:0000313" key="3">
    <source>
        <dbReference type="EMBL" id="CAE0362235.1"/>
    </source>
</evidence>
<accession>A0A6S8AGK6</accession>
<feature type="coiled-coil region" evidence="1">
    <location>
        <begin position="59"/>
        <end position="105"/>
    </location>
</feature>
<dbReference type="EMBL" id="HBIJ01004187">
    <property type="protein sequence ID" value="CAE0362236.1"/>
    <property type="molecule type" value="Transcribed_RNA"/>
</dbReference>
<keyword evidence="1" id="KW-0175">Coiled coil</keyword>
<gene>
    <name evidence="3" type="ORF">ALAG00032_LOCUS2976</name>
    <name evidence="4" type="ORF">ALAG00032_LOCUS2977</name>
</gene>
<dbReference type="AlphaFoldDB" id="A0A6S8AGK6"/>
<name>A0A6S8AGK6_9STRA</name>
<sequence>MGWSRYAWRQCTVLVMIICCTTGMVFSPWRRAKEVTPPQKDSVSENTGRDNFINRLLPNKATQDEVEILKAQIEALRKEVEVAEIEEAKWQNQNVEEEALRKELEAGPTLFATAAAAAAAVTMNTPENIEKEAIKLDENEKEVQVGEKRWTRSKDERLLLTRERSLSWCQDDTVQVPNAVRLAFVDAIALNNKEEWFLERLEVGENGRLDFLCSPKLLSLLLTIPASSPSRGWLAKSVDRIQNDCLFVDILGTDDFDPYYEIAKTPLASVFIDSDQGKDTSTEKWLSPGSMLASRCGLSIGPDSSTEKARQELSERLDLCGRALWRRWRNAVIVHRRPLAELELAALGLAELARNVHLNDGTVLKQDPVLKVDPLSKADALVQSIATECRASIEAKLFGAAAQLTEDNFETEYVADRRVFRDDISDQAKLDAVRLAHRSVRATAAALLLAIDNFLYDRDRKKIFNESPSPNTVRDLESLFYNSNPRLNQLMKSQTTDSVDAQQLEILNAYPNLKRLIALEAAASWISNLIIFGSLAQSILSSALLIAVFIFVFNYAHPFTDAIGSAFKPAFDAVFPHTGPNDVSTGYSELDRIIFPDDYNNEGWWTRI</sequence>
<protein>
    <submittedName>
        <fullName evidence="4">Uncharacterized protein</fullName>
    </submittedName>
</protein>
<keyword evidence="2" id="KW-0472">Membrane</keyword>
<evidence type="ECO:0000256" key="1">
    <source>
        <dbReference type="SAM" id="Coils"/>
    </source>
</evidence>
<keyword evidence="2" id="KW-1133">Transmembrane helix</keyword>
<feature type="transmembrane region" description="Helical" evidence="2">
    <location>
        <begin position="6"/>
        <end position="26"/>
    </location>
</feature>
<feature type="transmembrane region" description="Helical" evidence="2">
    <location>
        <begin position="539"/>
        <end position="556"/>
    </location>
</feature>
<proteinExistence type="predicted"/>
<organism evidence="4">
    <name type="scientific">Aureoumbra lagunensis</name>
    <dbReference type="NCBI Taxonomy" id="44058"/>
    <lineage>
        <taxon>Eukaryota</taxon>
        <taxon>Sar</taxon>
        <taxon>Stramenopiles</taxon>
        <taxon>Ochrophyta</taxon>
        <taxon>Pelagophyceae</taxon>
        <taxon>Pelagomonadales</taxon>
        <taxon>Aureoumbra</taxon>
    </lineage>
</organism>
<evidence type="ECO:0000313" key="4">
    <source>
        <dbReference type="EMBL" id="CAE0362236.1"/>
    </source>
</evidence>